<sequence>MLDCVAGRVPLLIEMKLTENNLLAAQTLHNVMKDYEQKYGGEFVVESFDPRFLMTLKQVAPQFLRGQLATQNSDHPEPEENRRLATCAYNYLTEPDFIAYHIADLPLEWLSKLRAEGMPVLGWTARNQEQWDRATPHCDNLIFENLKPEIR</sequence>
<dbReference type="SUPFAM" id="SSF51695">
    <property type="entry name" value="PLC-like phosphodiesterases"/>
    <property type="match status" value="1"/>
</dbReference>
<evidence type="ECO:0000259" key="1">
    <source>
        <dbReference type="Pfam" id="PF03009"/>
    </source>
</evidence>
<dbReference type="GO" id="GO:0008081">
    <property type="term" value="F:phosphoric diester hydrolase activity"/>
    <property type="evidence" value="ECO:0007669"/>
    <property type="project" value="InterPro"/>
</dbReference>
<reference evidence="2" key="1">
    <citation type="submission" date="2019-08" db="EMBL/GenBank/DDBJ databases">
        <authorList>
            <person name="Kucharzyk K."/>
            <person name="Murdoch R.W."/>
            <person name="Higgins S."/>
            <person name="Loffler F."/>
        </authorList>
    </citation>
    <scope>NUCLEOTIDE SEQUENCE</scope>
</reference>
<feature type="domain" description="GP-PDE" evidence="1">
    <location>
        <begin position="28"/>
        <end position="134"/>
    </location>
</feature>
<dbReference type="AlphaFoldDB" id="A0A645GXA3"/>
<evidence type="ECO:0000313" key="2">
    <source>
        <dbReference type="EMBL" id="MPN30886.1"/>
    </source>
</evidence>
<comment type="caution">
    <text evidence="2">The sequence shown here is derived from an EMBL/GenBank/DDBJ whole genome shotgun (WGS) entry which is preliminary data.</text>
</comment>
<dbReference type="Pfam" id="PF03009">
    <property type="entry name" value="GDPD"/>
    <property type="match status" value="1"/>
</dbReference>
<gene>
    <name evidence="2" type="ORF">SDC9_178357</name>
</gene>
<dbReference type="GO" id="GO:0006629">
    <property type="term" value="P:lipid metabolic process"/>
    <property type="evidence" value="ECO:0007669"/>
    <property type="project" value="InterPro"/>
</dbReference>
<dbReference type="InterPro" id="IPR017946">
    <property type="entry name" value="PLC-like_Pdiesterase_TIM-brl"/>
</dbReference>
<name>A0A645GXA3_9ZZZZ</name>
<organism evidence="2">
    <name type="scientific">bioreactor metagenome</name>
    <dbReference type="NCBI Taxonomy" id="1076179"/>
    <lineage>
        <taxon>unclassified sequences</taxon>
        <taxon>metagenomes</taxon>
        <taxon>ecological metagenomes</taxon>
    </lineage>
</organism>
<dbReference type="EMBL" id="VSSQ01082183">
    <property type="protein sequence ID" value="MPN30886.1"/>
    <property type="molecule type" value="Genomic_DNA"/>
</dbReference>
<dbReference type="Gene3D" id="3.20.20.190">
    <property type="entry name" value="Phosphatidylinositol (PI) phosphodiesterase"/>
    <property type="match status" value="1"/>
</dbReference>
<protein>
    <recommendedName>
        <fullName evidence="1">GP-PDE domain-containing protein</fullName>
    </recommendedName>
</protein>
<dbReference type="InterPro" id="IPR030395">
    <property type="entry name" value="GP_PDE_dom"/>
</dbReference>
<proteinExistence type="predicted"/>
<accession>A0A645GXA3</accession>